<feature type="domain" description="NADP-dependent oxidoreductase" evidence="1">
    <location>
        <begin position="22"/>
        <end position="303"/>
    </location>
</feature>
<dbReference type="Gene3D" id="3.20.20.100">
    <property type="entry name" value="NADP-dependent oxidoreductase domain"/>
    <property type="match status" value="1"/>
</dbReference>
<dbReference type="Proteomes" id="UP000287352">
    <property type="component" value="Unassembled WGS sequence"/>
</dbReference>
<dbReference type="PANTHER" id="PTHR42686">
    <property type="entry name" value="GH17980P-RELATED"/>
    <property type="match status" value="1"/>
</dbReference>
<dbReference type="GO" id="GO:0016491">
    <property type="term" value="F:oxidoreductase activity"/>
    <property type="evidence" value="ECO:0007669"/>
    <property type="project" value="InterPro"/>
</dbReference>
<dbReference type="InterPro" id="IPR036812">
    <property type="entry name" value="NAD(P)_OxRdtase_dom_sf"/>
</dbReference>
<dbReference type="PANTHER" id="PTHR42686:SF1">
    <property type="entry name" value="GH17980P-RELATED"/>
    <property type="match status" value="1"/>
</dbReference>
<dbReference type="InterPro" id="IPR020471">
    <property type="entry name" value="AKR"/>
</dbReference>
<name>A0A402A969_9CHLR</name>
<accession>A0A402A969</accession>
<evidence type="ECO:0000313" key="3">
    <source>
        <dbReference type="Proteomes" id="UP000287352"/>
    </source>
</evidence>
<dbReference type="InterPro" id="IPR044477">
    <property type="entry name" value="FDH-like"/>
</dbReference>
<protein>
    <submittedName>
        <fullName evidence="2">Oxidoreductase</fullName>
    </submittedName>
</protein>
<dbReference type="RefSeq" id="WP_161975780.1">
    <property type="nucleotide sequence ID" value="NZ_BIFR01000002.1"/>
</dbReference>
<dbReference type="InterPro" id="IPR023210">
    <property type="entry name" value="NADP_OxRdtase_dom"/>
</dbReference>
<gene>
    <name evidence="2" type="ORF">KTT_53500</name>
</gene>
<comment type="caution">
    <text evidence="2">The sequence shown here is derived from an EMBL/GenBank/DDBJ whole genome shotgun (WGS) entry which is preliminary data.</text>
</comment>
<organism evidence="2 3">
    <name type="scientific">Tengunoibacter tsumagoiensis</name>
    <dbReference type="NCBI Taxonomy" id="2014871"/>
    <lineage>
        <taxon>Bacteria</taxon>
        <taxon>Bacillati</taxon>
        <taxon>Chloroflexota</taxon>
        <taxon>Ktedonobacteria</taxon>
        <taxon>Ktedonobacterales</taxon>
        <taxon>Dictyobacteraceae</taxon>
        <taxon>Tengunoibacter</taxon>
    </lineage>
</organism>
<sequence length="327" mass="35727">MLNNHLQQMVEVGQRGLRLPRLAFGTAPLASAPSWGPGNVIPEEQASRALSYAFEQGFTWFDTAPSYGAGMAEMRMGQFLQQVPRHQVQIATKVGWIAEGNTVHRDYSREGVLRSLEKSLKRLRVDSVDLLYVHDPDEYQQQVLDETFPALADLRAQGVIKAIGAGMNQWQVPLEFAKHADFDCFLIAGRWTLLEQSALPLLDLCSSRGIAIFAASIYNSGILATGSSSQGASYNHAPASPAIRAHVRAIEEMCHANGVLLQSAATQYPFAHPAVKALVVGFQSDVQVRMCLDALCDPIPTELWECLRSEGLIAQEAPLPGGRKAMS</sequence>
<dbReference type="AlphaFoldDB" id="A0A402A969"/>
<dbReference type="EMBL" id="BIFR01000002">
    <property type="protein sequence ID" value="GCE15491.1"/>
    <property type="molecule type" value="Genomic_DNA"/>
</dbReference>
<proteinExistence type="predicted"/>
<reference evidence="3" key="1">
    <citation type="submission" date="2018-12" db="EMBL/GenBank/DDBJ databases">
        <title>Tengunoibacter tsumagoiensis gen. nov., sp. nov., Dictyobacter kobayashii sp. nov., D. alpinus sp. nov., and D. joshuensis sp. nov. and description of Dictyobacteraceae fam. nov. within the order Ktedonobacterales isolated from Tengu-no-mugimeshi.</title>
        <authorList>
            <person name="Wang C.M."/>
            <person name="Zheng Y."/>
            <person name="Sakai Y."/>
            <person name="Toyoda A."/>
            <person name="Minakuchi Y."/>
            <person name="Abe K."/>
            <person name="Yokota A."/>
            <person name="Yabe S."/>
        </authorList>
    </citation>
    <scope>NUCLEOTIDE SEQUENCE [LARGE SCALE GENOMIC DNA]</scope>
    <source>
        <strain evidence="3">Uno3</strain>
    </source>
</reference>
<evidence type="ECO:0000259" key="1">
    <source>
        <dbReference type="Pfam" id="PF00248"/>
    </source>
</evidence>
<dbReference type="CDD" id="cd19162">
    <property type="entry name" value="AKR_FDH"/>
    <property type="match status" value="1"/>
</dbReference>
<dbReference type="SUPFAM" id="SSF51430">
    <property type="entry name" value="NAD(P)-linked oxidoreductase"/>
    <property type="match status" value="1"/>
</dbReference>
<dbReference type="GO" id="GO:0005829">
    <property type="term" value="C:cytosol"/>
    <property type="evidence" value="ECO:0007669"/>
    <property type="project" value="TreeGrafter"/>
</dbReference>
<dbReference type="Pfam" id="PF00248">
    <property type="entry name" value="Aldo_ket_red"/>
    <property type="match status" value="1"/>
</dbReference>
<keyword evidence="3" id="KW-1185">Reference proteome</keyword>
<evidence type="ECO:0000313" key="2">
    <source>
        <dbReference type="EMBL" id="GCE15491.1"/>
    </source>
</evidence>